<dbReference type="EMBL" id="HF935541">
    <property type="protein sequence ID" value="CCX31138.1"/>
    <property type="molecule type" value="Genomic_DNA"/>
</dbReference>
<dbReference type="InterPro" id="IPR000089">
    <property type="entry name" value="Biotin_lipoyl"/>
</dbReference>
<keyword evidence="6" id="KW-0809">Transit peptide</keyword>
<dbReference type="eggNOG" id="KOG0558">
    <property type="taxonomic scope" value="Eukaryota"/>
</dbReference>
<dbReference type="Pfam" id="PF02817">
    <property type="entry name" value="E3_binding"/>
    <property type="match status" value="1"/>
</dbReference>
<dbReference type="PROSITE" id="PS50968">
    <property type="entry name" value="BIOTINYL_LIPOYL"/>
    <property type="match status" value="1"/>
</dbReference>
<dbReference type="Gene3D" id="3.30.559.10">
    <property type="entry name" value="Chloramphenicol acetyltransferase-like domain"/>
    <property type="match status" value="1"/>
</dbReference>
<dbReference type="SUPFAM" id="SSF47005">
    <property type="entry name" value="Peripheral subunit-binding domain of 2-oxo acid dehydrogenase complex"/>
    <property type="match status" value="1"/>
</dbReference>
<reference evidence="13 14" key="1">
    <citation type="journal article" date="2013" name="PLoS Genet.">
        <title>The genome and development-dependent transcriptomes of Pyronema confluens: a window into fungal evolution.</title>
        <authorList>
            <person name="Traeger S."/>
            <person name="Altegoer F."/>
            <person name="Freitag M."/>
            <person name="Gabaldon T."/>
            <person name="Kempken F."/>
            <person name="Kumar A."/>
            <person name="Marcet-Houben M."/>
            <person name="Poggeler S."/>
            <person name="Stajich J.E."/>
            <person name="Nowrousian M."/>
        </authorList>
    </citation>
    <scope>NUCLEOTIDE SEQUENCE [LARGE SCALE GENOMIC DNA]</scope>
    <source>
        <strain evidence="14">CBS 100304</strain>
        <tissue evidence="13">Vegetative mycelium</tissue>
    </source>
</reference>
<dbReference type="GO" id="GO:0045333">
    <property type="term" value="P:cellular respiration"/>
    <property type="evidence" value="ECO:0007669"/>
    <property type="project" value="UniProtKB-ARBA"/>
</dbReference>
<evidence type="ECO:0000256" key="10">
    <source>
        <dbReference type="SAM" id="MobiDB-lite"/>
    </source>
</evidence>
<feature type="domain" description="Lipoyl-binding" evidence="11">
    <location>
        <begin position="45"/>
        <end position="120"/>
    </location>
</feature>
<dbReference type="CDD" id="cd06849">
    <property type="entry name" value="lipoyl_domain"/>
    <property type="match status" value="1"/>
</dbReference>
<feature type="domain" description="Peripheral subunit-binding (PSBD)" evidence="12">
    <location>
        <begin position="190"/>
        <end position="227"/>
    </location>
</feature>
<organism evidence="13 14">
    <name type="scientific">Pyronema omphalodes (strain CBS 100304)</name>
    <name type="common">Pyronema confluens</name>
    <dbReference type="NCBI Taxonomy" id="1076935"/>
    <lineage>
        <taxon>Eukaryota</taxon>
        <taxon>Fungi</taxon>
        <taxon>Dikarya</taxon>
        <taxon>Ascomycota</taxon>
        <taxon>Pezizomycotina</taxon>
        <taxon>Pezizomycetes</taxon>
        <taxon>Pezizales</taxon>
        <taxon>Pyronemataceae</taxon>
        <taxon>Pyronema</taxon>
    </lineage>
</organism>
<comment type="subcellular location">
    <subcellularLocation>
        <location evidence="2">Mitochondrion matrix</location>
    </subcellularLocation>
</comment>
<evidence type="ECO:0000256" key="2">
    <source>
        <dbReference type="ARBA" id="ARBA00004305"/>
    </source>
</evidence>
<evidence type="ECO:0000259" key="11">
    <source>
        <dbReference type="PROSITE" id="PS50968"/>
    </source>
</evidence>
<dbReference type="GO" id="GO:0016407">
    <property type="term" value="F:acetyltransferase activity"/>
    <property type="evidence" value="ECO:0007669"/>
    <property type="project" value="TreeGrafter"/>
</dbReference>
<keyword evidence="8 9" id="KW-0012">Acyltransferase</keyword>
<dbReference type="Gene3D" id="4.10.320.10">
    <property type="entry name" value="E3-binding domain"/>
    <property type="match status" value="1"/>
</dbReference>
<dbReference type="InterPro" id="IPR004167">
    <property type="entry name" value="PSBD"/>
</dbReference>
<dbReference type="InterPro" id="IPR023213">
    <property type="entry name" value="CAT-like_dom_sf"/>
</dbReference>
<proteinExistence type="inferred from homology"/>
<dbReference type="InterPro" id="IPR036625">
    <property type="entry name" value="E3-bd_dom_sf"/>
</dbReference>
<evidence type="ECO:0000256" key="6">
    <source>
        <dbReference type="ARBA" id="ARBA00022946"/>
    </source>
</evidence>
<feature type="region of interest" description="Disordered" evidence="10">
    <location>
        <begin position="129"/>
        <end position="192"/>
    </location>
</feature>
<dbReference type="FunFam" id="2.40.50.100:FF:000013">
    <property type="entry name" value="Dihydrolipoamide acetyltransferase component of pyruvate dehydrogenase complex"/>
    <property type="match status" value="1"/>
</dbReference>
<dbReference type="InterPro" id="IPR011053">
    <property type="entry name" value="Single_hybrid_motif"/>
</dbReference>
<keyword evidence="7" id="KW-0496">Mitochondrion</keyword>
<comment type="cofactor">
    <cofactor evidence="1 9">
        <name>(R)-lipoate</name>
        <dbReference type="ChEBI" id="CHEBI:83088"/>
    </cofactor>
</comment>
<dbReference type="SUPFAM" id="SSF51230">
    <property type="entry name" value="Single hybrid motif"/>
    <property type="match status" value="1"/>
</dbReference>
<evidence type="ECO:0000256" key="1">
    <source>
        <dbReference type="ARBA" id="ARBA00001938"/>
    </source>
</evidence>
<feature type="region of interest" description="Disordered" evidence="10">
    <location>
        <begin position="245"/>
        <end position="286"/>
    </location>
</feature>
<protein>
    <recommendedName>
        <fullName evidence="9">Dihydrolipoamide acetyltransferase component of pyruvate dehydrogenase complex</fullName>
        <ecNumber evidence="9">2.3.1.-</ecNumber>
    </recommendedName>
</protein>
<dbReference type="OrthoDB" id="15567at2759"/>
<name>U4LGU4_PYROM</name>
<dbReference type="GO" id="GO:0005759">
    <property type="term" value="C:mitochondrial matrix"/>
    <property type="evidence" value="ECO:0007669"/>
    <property type="project" value="UniProtKB-SubCell"/>
</dbReference>
<evidence type="ECO:0000256" key="4">
    <source>
        <dbReference type="ARBA" id="ARBA00022679"/>
    </source>
</evidence>
<keyword evidence="4 9" id="KW-0808">Transferase</keyword>
<dbReference type="Pfam" id="PF00198">
    <property type="entry name" value="2-oxoacid_dh"/>
    <property type="match status" value="1"/>
</dbReference>
<dbReference type="GO" id="GO:0031405">
    <property type="term" value="F:lipoic acid binding"/>
    <property type="evidence" value="ECO:0007669"/>
    <property type="project" value="TreeGrafter"/>
</dbReference>
<evidence type="ECO:0000256" key="7">
    <source>
        <dbReference type="ARBA" id="ARBA00023128"/>
    </source>
</evidence>
<dbReference type="Gene3D" id="2.40.50.100">
    <property type="match status" value="1"/>
</dbReference>
<dbReference type="Pfam" id="PF00364">
    <property type="entry name" value="Biotin_lipoyl"/>
    <property type="match status" value="1"/>
</dbReference>
<keyword evidence="5 9" id="KW-0450">Lipoyl</keyword>
<dbReference type="InterPro" id="IPR050743">
    <property type="entry name" value="2-oxoacid_DH_E2_comp"/>
</dbReference>
<dbReference type="PANTHER" id="PTHR43178">
    <property type="entry name" value="DIHYDROLIPOAMIDE ACETYLTRANSFERASE COMPONENT OF PYRUVATE DEHYDROGENASE COMPLEX"/>
    <property type="match status" value="1"/>
</dbReference>
<keyword evidence="14" id="KW-1185">Reference proteome</keyword>
<accession>U4LGU4</accession>
<feature type="compositionally biased region" description="Polar residues" evidence="10">
    <location>
        <begin position="248"/>
        <end position="269"/>
    </location>
</feature>
<gene>
    <name evidence="13" type="ORF">PCON_10028</name>
</gene>
<dbReference type="Proteomes" id="UP000018144">
    <property type="component" value="Unassembled WGS sequence"/>
</dbReference>
<dbReference type="OMA" id="MPFCIKA"/>
<evidence type="ECO:0000313" key="13">
    <source>
        <dbReference type="EMBL" id="CCX31138.1"/>
    </source>
</evidence>
<dbReference type="PROSITE" id="PS51826">
    <property type="entry name" value="PSBD"/>
    <property type="match status" value="1"/>
</dbReference>
<evidence type="ECO:0000259" key="12">
    <source>
        <dbReference type="PROSITE" id="PS51826"/>
    </source>
</evidence>
<dbReference type="SUPFAM" id="SSF52777">
    <property type="entry name" value="CoA-dependent acyltransferases"/>
    <property type="match status" value="1"/>
</dbReference>
<comment type="similarity">
    <text evidence="3 9">Belongs to the 2-oxoacid dehydrogenase family.</text>
</comment>
<dbReference type="PANTHER" id="PTHR43178:SF5">
    <property type="entry name" value="LIPOAMIDE ACYLTRANSFERASE COMPONENT OF BRANCHED-CHAIN ALPHA-KETO ACID DEHYDROGENASE COMPLEX, MITOCHONDRIAL"/>
    <property type="match status" value="1"/>
</dbReference>
<evidence type="ECO:0000256" key="9">
    <source>
        <dbReference type="RuleBase" id="RU003423"/>
    </source>
</evidence>
<dbReference type="InterPro" id="IPR001078">
    <property type="entry name" value="2-oxoacid_DH_actylTfrase"/>
</dbReference>
<dbReference type="EC" id="2.3.1.-" evidence="9"/>
<evidence type="ECO:0000256" key="3">
    <source>
        <dbReference type="ARBA" id="ARBA00007317"/>
    </source>
</evidence>
<sequence>MNRIFLAPICGGRSSAAITRNRQLTRLPHILPRRSFRTSTSLLVVKPFILADIGEGIRECEVIQWFVEPEARVEQFDKLCEVQSDKASVEITSRYDGVIKKLHYAAGEMALVGKPLVDIDLADELASDPELGEGKSAEPEPSGPPSATSIQAAAAAEAGRLSREAAHGGNKVETASEKPVRNNNGKHRSLATPAVRHICKELGVTIEEVIGTGKDGRVLKEDVTRFASSSSANSRSSAAGILEPGLQAASSSPGGLKNPESQITNSRGTPTRPVTPAPELAQETTQPLTRIQSEMFKIMTASLSIPHFLYSDEICLNSITSLRSRLNKDLAKSAAGEAGVDAVKKLTLLPFIIKSVSVSLSQYPLLNSRLDTSSPVPQLITRPSHNIGIAMDTPLGLLVPNIKSVQQLSILEIAAELQRLQSLGAAGKLSPADLRGGTITVSNIGSIGGTVVAPVIVPSEGKVEKREIVNFSWSADHRVVDGATMARMAARVRELVEEPERLLVRLR</sequence>
<evidence type="ECO:0000256" key="5">
    <source>
        <dbReference type="ARBA" id="ARBA00022823"/>
    </source>
</evidence>
<dbReference type="STRING" id="1076935.U4LGU4"/>
<evidence type="ECO:0000313" key="14">
    <source>
        <dbReference type="Proteomes" id="UP000018144"/>
    </source>
</evidence>
<dbReference type="AlphaFoldDB" id="U4LGU4"/>
<evidence type="ECO:0000256" key="8">
    <source>
        <dbReference type="ARBA" id="ARBA00023315"/>
    </source>
</evidence>